<evidence type="ECO:0000256" key="7">
    <source>
        <dbReference type="PROSITE-ProRule" id="PRU10141"/>
    </source>
</evidence>
<dbReference type="SMART" id="SM00220">
    <property type="entry name" value="S_TKc"/>
    <property type="match status" value="1"/>
</dbReference>
<comment type="similarity">
    <text evidence="8">Belongs to the protein kinase superfamily.</text>
</comment>
<evidence type="ECO:0000259" key="9">
    <source>
        <dbReference type="PROSITE" id="PS50011"/>
    </source>
</evidence>
<keyword evidence="1 8" id="KW-0723">Serine/threonine-protein kinase</keyword>
<keyword evidence="6 7" id="KW-0067">ATP-binding</keyword>
<name>A0ABR2IJ29_9EUKA</name>
<comment type="caution">
    <text evidence="10">The sequence shown here is derived from an EMBL/GenBank/DDBJ whole genome shotgun (WGS) entry which is preliminary data.</text>
</comment>
<dbReference type="Gene3D" id="1.10.510.10">
    <property type="entry name" value="Transferase(Phosphotransferase) domain 1"/>
    <property type="match status" value="1"/>
</dbReference>
<feature type="domain" description="Protein kinase" evidence="9">
    <location>
        <begin position="153"/>
        <end position="425"/>
    </location>
</feature>
<accession>A0ABR2IJ29</accession>
<dbReference type="SUPFAM" id="SSF50729">
    <property type="entry name" value="PH domain-like"/>
    <property type="match status" value="1"/>
</dbReference>
<dbReference type="Proteomes" id="UP001470230">
    <property type="component" value="Unassembled WGS sequence"/>
</dbReference>
<dbReference type="EMBL" id="JAPFFF010000017">
    <property type="protein sequence ID" value="KAK8863627.1"/>
    <property type="molecule type" value="Genomic_DNA"/>
</dbReference>
<dbReference type="Pfam" id="PF00069">
    <property type="entry name" value="Pkinase"/>
    <property type="match status" value="1"/>
</dbReference>
<evidence type="ECO:0000256" key="6">
    <source>
        <dbReference type="ARBA" id="ARBA00022840"/>
    </source>
</evidence>
<dbReference type="SUPFAM" id="SSF56112">
    <property type="entry name" value="Protein kinase-like (PK-like)"/>
    <property type="match status" value="1"/>
</dbReference>
<reference evidence="10 11" key="1">
    <citation type="submission" date="2024-04" db="EMBL/GenBank/DDBJ databases">
        <title>Tritrichomonas musculus Genome.</title>
        <authorList>
            <person name="Alves-Ferreira E."/>
            <person name="Grigg M."/>
            <person name="Lorenzi H."/>
            <person name="Galac M."/>
        </authorList>
    </citation>
    <scope>NUCLEOTIDE SEQUENCE [LARGE SCALE GENOMIC DNA]</scope>
    <source>
        <strain evidence="10 11">EAF2021</strain>
    </source>
</reference>
<evidence type="ECO:0000256" key="8">
    <source>
        <dbReference type="RuleBase" id="RU000304"/>
    </source>
</evidence>
<dbReference type="InterPro" id="IPR045270">
    <property type="entry name" value="STKc_AGC"/>
</dbReference>
<evidence type="ECO:0000256" key="1">
    <source>
        <dbReference type="ARBA" id="ARBA00022527"/>
    </source>
</evidence>
<dbReference type="PROSITE" id="PS00108">
    <property type="entry name" value="PROTEIN_KINASE_ST"/>
    <property type="match status" value="1"/>
</dbReference>
<protein>
    <recommendedName>
        <fullName evidence="9">Protein kinase domain-containing protein</fullName>
    </recommendedName>
</protein>
<dbReference type="CDD" id="cd05123">
    <property type="entry name" value="STKc_AGC"/>
    <property type="match status" value="1"/>
</dbReference>
<dbReference type="InterPro" id="IPR017441">
    <property type="entry name" value="Protein_kinase_ATP_BS"/>
</dbReference>
<dbReference type="InterPro" id="IPR000719">
    <property type="entry name" value="Prot_kinase_dom"/>
</dbReference>
<organism evidence="10 11">
    <name type="scientific">Tritrichomonas musculus</name>
    <dbReference type="NCBI Taxonomy" id="1915356"/>
    <lineage>
        <taxon>Eukaryota</taxon>
        <taxon>Metamonada</taxon>
        <taxon>Parabasalia</taxon>
        <taxon>Tritrichomonadida</taxon>
        <taxon>Tritrichomonadidae</taxon>
        <taxon>Tritrichomonas</taxon>
    </lineage>
</organism>
<evidence type="ECO:0000256" key="5">
    <source>
        <dbReference type="ARBA" id="ARBA00022777"/>
    </source>
</evidence>
<dbReference type="InterPro" id="IPR008271">
    <property type="entry name" value="Ser/Thr_kinase_AS"/>
</dbReference>
<keyword evidence="11" id="KW-1185">Reference proteome</keyword>
<gene>
    <name evidence="10" type="ORF">M9Y10_011315</name>
</gene>
<evidence type="ECO:0000256" key="3">
    <source>
        <dbReference type="ARBA" id="ARBA00022679"/>
    </source>
</evidence>
<keyword evidence="4 7" id="KW-0547">Nucleotide-binding</keyword>
<dbReference type="PROSITE" id="PS50011">
    <property type="entry name" value="PROTEIN_KINASE_DOM"/>
    <property type="match status" value="1"/>
</dbReference>
<dbReference type="PANTHER" id="PTHR24351">
    <property type="entry name" value="RIBOSOMAL PROTEIN S6 KINASE"/>
    <property type="match status" value="1"/>
</dbReference>
<dbReference type="Gene3D" id="3.30.200.20">
    <property type="entry name" value="Phosphorylase Kinase, domain 1"/>
    <property type="match status" value="1"/>
</dbReference>
<sequence length="493" mass="56753">MIPLKTEIKRKGILVKSGPLKKRGYFGLYQPCFCELYQDSTILYLYIKETEDSKKYNYEFQITRKTNIDFINDSKQPYFILSNPHEIKEVLKIIDFLNLFPKKGELILSGSKADTVASWVITIRMRLFCRPSDLETQEKELTEESKKCTVDSFETLSVLGRGYFGKVTLVKKKNTGELFAMKTIKKSQISKKRKLNNVLTERNILIQVDHPFIVNFYYAFQTSTKFYLIMEYVPGGELFSHLRLFSQKDAILYLAEIGLALDYLHSIGIIYRDLKPENILFAADGHIKLTDFGLSKQISLQDLNNQTTTTFCGTFEYMAPEMITINKPEVIEPSSGYSDSSSSTLTSYSFEIDWWSFGILAYEMLFGITPFSNSNQMKLLQSIVEEDVLFPKEATPIQIDFISQFLEKDPTKRANFQSMKTHQFWEDLDFDDVLEGNICSSYIPSMEHTQISNNLQFESLTDSIGSPMNYAKLPGFSYIYDATAQDNEITIKS</sequence>
<dbReference type="InterPro" id="IPR011009">
    <property type="entry name" value="Kinase-like_dom_sf"/>
</dbReference>
<feature type="binding site" evidence="7">
    <location>
        <position position="186"/>
    </location>
    <ligand>
        <name>ATP</name>
        <dbReference type="ChEBI" id="CHEBI:30616"/>
    </ligand>
</feature>
<evidence type="ECO:0000256" key="2">
    <source>
        <dbReference type="ARBA" id="ARBA00022553"/>
    </source>
</evidence>
<keyword evidence="2" id="KW-0597">Phosphoprotein</keyword>
<evidence type="ECO:0000313" key="10">
    <source>
        <dbReference type="EMBL" id="KAK8863627.1"/>
    </source>
</evidence>
<keyword evidence="5" id="KW-0418">Kinase</keyword>
<proteinExistence type="inferred from homology"/>
<keyword evidence="3" id="KW-0808">Transferase</keyword>
<dbReference type="PROSITE" id="PS00107">
    <property type="entry name" value="PROTEIN_KINASE_ATP"/>
    <property type="match status" value="1"/>
</dbReference>
<evidence type="ECO:0000256" key="4">
    <source>
        <dbReference type="ARBA" id="ARBA00022741"/>
    </source>
</evidence>
<evidence type="ECO:0000313" key="11">
    <source>
        <dbReference type="Proteomes" id="UP001470230"/>
    </source>
</evidence>